<sequence length="202" mass="22633">MVLVFFCVSGVLDGLGRHPSITTREDEPEATRSLELDTHLFAQTIEPFPGVLVVVANDWPFFYDLDVLRQECAPFGRRIVNAARLLGDTKEEAVHAFMATRPDPCIVVSSTDFEFSKMTEARRVDVSPRNGFDKQAAARLLSLLNSLGDDAKRPVSRDELLRASVGPQLLRRVEQYAGTLRAASDSKFQHRLAEMLSRTRIE</sequence>
<accession>A0A6J5DRE0</accession>
<evidence type="ECO:0000313" key="1">
    <source>
        <dbReference type="EMBL" id="CAB3755495.1"/>
    </source>
</evidence>
<protein>
    <submittedName>
        <fullName evidence="1">Uncharacterized protein</fullName>
    </submittedName>
</protein>
<name>A0A6J5DRE0_9BURK</name>
<keyword evidence="2" id="KW-1185">Reference proteome</keyword>
<gene>
    <name evidence="1" type="ORF">LMG29542_02608</name>
</gene>
<evidence type="ECO:0000313" key="2">
    <source>
        <dbReference type="Proteomes" id="UP000494363"/>
    </source>
</evidence>
<reference evidence="1 2" key="1">
    <citation type="submission" date="2020-04" db="EMBL/GenBank/DDBJ databases">
        <authorList>
            <person name="De Canck E."/>
        </authorList>
    </citation>
    <scope>NUCLEOTIDE SEQUENCE [LARGE SCALE GENOMIC DNA]</scope>
    <source>
        <strain evidence="1 2">LMG 29542</strain>
    </source>
</reference>
<dbReference type="EMBL" id="CADIKH010000010">
    <property type="protein sequence ID" value="CAB3755495.1"/>
    <property type="molecule type" value="Genomic_DNA"/>
</dbReference>
<dbReference type="AlphaFoldDB" id="A0A6J5DRE0"/>
<proteinExistence type="predicted"/>
<dbReference type="RefSeq" id="WP_175226855.1">
    <property type="nucleotide sequence ID" value="NZ_CADIKH010000010.1"/>
</dbReference>
<dbReference type="Proteomes" id="UP000494363">
    <property type="component" value="Unassembled WGS sequence"/>
</dbReference>
<organism evidence="1 2">
    <name type="scientific">Paraburkholderia humisilvae</name>
    <dbReference type="NCBI Taxonomy" id="627669"/>
    <lineage>
        <taxon>Bacteria</taxon>
        <taxon>Pseudomonadati</taxon>
        <taxon>Pseudomonadota</taxon>
        <taxon>Betaproteobacteria</taxon>
        <taxon>Burkholderiales</taxon>
        <taxon>Burkholderiaceae</taxon>
        <taxon>Paraburkholderia</taxon>
    </lineage>
</organism>